<sequence length="237" mass="26921">MEGFLKAIENNPFGKECVTPFTKEQDGKLSKETLWGIGVRGLSPPLLQTAWLVKEDPLMGVAGSSYRSVEVRDRSFALQEIAINTLRGNRKLTKAKMGDAMSALKQNEDQRKVVAEVLYALKQVQTVCFDEEKKTLWTVPNDLRAWSKNYTTQWVDNRCERMLEDEGGLQLGQWLSDRDMEGWTIPWPLAEGKMEEIREEAERLGVRARPTELGAKVKKEDWAKALGRAQAVKHLSL</sequence>
<dbReference type="AlphaFoldDB" id="A0A6C0DPB1"/>
<organism evidence="1">
    <name type="scientific">viral metagenome</name>
    <dbReference type="NCBI Taxonomy" id="1070528"/>
    <lineage>
        <taxon>unclassified sequences</taxon>
        <taxon>metagenomes</taxon>
        <taxon>organismal metagenomes</taxon>
    </lineage>
</organism>
<evidence type="ECO:0000313" key="1">
    <source>
        <dbReference type="EMBL" id="QHT18311.1"/>
    </source>
</evidence>
<name>A0A6C0DPB1_9ZZZZ</name>
<reference evidence="1" key="1">
    <citation type="journal article" date="2020" name="Nature">
        <title>Giant virus diversity and host interactions through global metagenomics.</title>
        <authorList>
            <person name="Schulz F."/>
            <person name="Roux S."/>
            <person name="Paez-Espino D."/>
            <person name="Jungbluth S."/>
            <person name="Walsh D.A."/>
            <person name="Denef V.J."/>
            <person name="McMahon K.D."/>
            <person name="Konstantinidis K.T."/>
            <person name="Eloe-Fadrosh E.A."/>
            <person name="Kyrpides N.C."/>
            <person name="Woyke T."/>
        </authorList>
    </citation>
    <scope>NUCLEOTIDE SEQUENCE</scope>
    <source>
        <strain evidence="1">GVMAG-M-3300023174-46</strain>
    </source>
</reference>
<accession>A0A6C0DPB1</accession>
<protein>
    <submittedName>
        <fullName evidence="1">Uncharacterized protein</fullName>
    </submittedName>
</protein>
<dbReference type="EMBL" id="MN739654">
    <property type="protein sequence ID" value="QHT18311.1"/>
    <property type="molecule type" value="Genomic_DNA"/>
</dbReference>
<proteinExistence type="predicted"/>